<accession>A0A133ZXT4</accession>
<evidence type="ECO:0000313" key="1">
    <source>
        <dbReference type="EMBL" id="KXB60230.1"/>
    </source>
</evidence>
<evidence type="ECO:0008006" key="3">
    <source>
        <dbReference type="Google" id="ProtNLM"/>
    </source>
</evidence>
<dbReference type="Proteomes" id="UP000070394">
    <property type="component" value="Unassembled WGS sequence"/>
</dbReference>
<organism evidence="1 2">
    <name type="scientific">Lachnoanaerobaculum saburreum</name>
    <dbReference type="NCBI Taxonomy" id="467210"/>
    <lineage>
        <taxon>Bacteria</taxon>
        <taxon>Bacillati</taxon>
        <taxon>Bacillota</taxon>
        <taxon>Clostridia</taxon>
        <taxon>Lachnospirales</taxon>
        <taxon>Lachnospiraceae</taxon>
        <taxon>Lachnoanaerobaculum</taxon>
    </lineage>
</organism>
<dbReference type="STRING" id="467210.HMPREF1866_00656"/>
<dbReference type="NCBIfam" id="TIGR04076">
    <property type="entry name" value="TIGR04076 family protein"/>
    <property type="match status" value="1"/>
</dbReference>
<name>A0A133ZXT4_9FIRM</name>
<reference evidence="2" key="1">
    <citation type="submission" date="2016-01" db="EMBL/GenBank/DDBJ databases">
        <authorList>
            <person name="Mitreva M."/>
            <person name="Pepin K.H."/>
            <person name="Mihindukulasuriya K.A."/>
            <person name="Fulton R."/>
            <person name="Fronick C."/>
            <person name="O'Laughlin M."/>
            <person name="Miner T."/>
            <person name="Herter B."/>
            <person name="Rosa B.A."/>
            <person name="Cordes M."/>
            <person name="Tomlinson C."/>
            <person name="Wollam A."/>
            <person name="Palsikar V.B."/>
            <person name="Mardis E.R."/>
            <person name="Wilson R.K."/>
        </authorList>
    </citation>
    <scope>NUCLEOTIDE SEQUENCE [LARGE SCALE GENOMIC DNA]</scope>
    <source>
        <strain evidence="2">DNF00896</strain>
    </source>
</reference>
<gene>
    <name evidence="1" type="ORF">HMPREF1866_00656</name>
</gene>
<protein>
    <recommendedName>
        <fullName evidence="3">TIGR04076 family protein</fullName>
    </recommendedName>
</protein>
<evidence type="ECO:0000313" key="2">
    <source>
        <dbReference type="Proteomes" id="UP000070394"/>
    </source>
</evidence>
<keyword evidence="2" id="KW-1185">Reference proteome</keyword>
<dbReference type="InterPro" id="IPR023811">
    <property type="entry name" value="CHP04076"/>
</dbReference>
<comment type="caution">
    <text evidence="1">The sequence shown here is derived from an EMBL/GenBank/DDBJ whole genome shotgun (WGS) entry which is preliminary data.</text>
</comment>
<dbReference type="AlphaFoldDB" id="A0A133ZXT4"/>
<proteinExistence type="predicted"/>
<dbReference type="EMBL" id="LSDA01000017">
    <property type="protein sequence ID" value="KXB60230.1"/>
    <property type="molecule type" value="Genomic_DNA"/>
</dbReference>
<dbReference type="PATRIC" id="fig|467210.3.peg.647"/>
<sequence>MLTFFRDMVYNRTQYDDIEKIRKVYMNRGKRPKIKITVTDRRGKMGCHRGHHVGEVFDYDEDRGKICPMAMHCAFPYIDILRYGGSLPGQPEGCAEFCCSDADVILVFKAEMEK</sequence>